<comment type="caution">
    <text evidence="6">The sequence shown here is derived from an EMBL/GenBank/DDBJ whole genome shotgun (WGS) entry which is preliminary data.</text>
</comment>
<dbReference type="Proteomes" id="UP000020681">
    <property type="component" value="Unassembled WGS sequence"/>
</dbReference>
<evidence type="ECO:0000256" key="4">
    <source>
        <dbReference type="PROSITE-ProRule" id="PRU00335"/>
    </source>
</evidence>
<dbReference type="InterPro" id="IPR025996">
    <property type="entry name" value="MT1864/Rv1816-like_C"/>
</dbReference>
<keyword evidence="3" id="KW-0804">Transcription</keyword>
<proteinExistence type="predicted"/>
<dbReference type="InterPro" id="IPR009057">
    <property type="entry name" value="Homeodomain-like_sf"/>
</dbReference>
<dbReference type="Gene3D" id="1.10.357.10">
    <property type="entry name" value="Tetracycline Repressor, domain 2"/>
    <property type="match status" value="1"/>
</dbReference>
<dbReference type="PROSITE" id="PS50977">
    <property type="entry name" value="HTH_TETR_2"/>
    <property type="match status" value="1"/>
</dbReference>
<gene>
    <name evidence="6" type="ORF">I551_1257</name>
</gene>
<dbReference type="SUPFAM" id="SSF48498">
    <property type="entry name" value="Tetracyclin repressor-like, C-terminal domain"/>
    <property type="match status" value="1"/>
</dbReference>
<keyword evidence="1" id="KW-0805">Transcription regulation</keyword>
<dbReference type="PANTHER" id="PTHR30055">
    <property type="entry name" value="HTH-TYPE TRANSCRIPTIONAL REGULATOR RUTR"/>
    <property type="match status" value="1"/>
</dbReference>
<dbReference type="PANTHER" id="PTHR30055:SF151">
    <property type="entry name" value="TRANSCRIPTIONAL REGULATORY PROTEIN"/>
    <property type="match status" value="1"/>
</dbReference>
<keyword evidence="7" id="KW-1185">Reference proteome</keyword>
<sequence>MQLKGDSHGSFGGRAVCGWAPAGREIYVAPAKLSRDAIVDGALTFLDREGWDSLTINALATQLGTKGPSLYNHVVSLEDLRGAVRVRVIDDIIMMLNRVGEGRSRDDAVLVMAGAYRSYAHHHPGRYSAFTRMPPGGEDPEYAAATRAAAAPVIAVLSSYGLEGEQAFHAALEFWSALHGFVLLEMTGLMEEIDTDAVFSDMVLRLAAGWKSASRIPARNRSDVAR</sequence>
<feature type="domain" description="HTH tetR-type" evidence="5">
    <location>
        <begin position="32"/>
        <end position="92"/>
    </location>
</feature>
<evidence type="ECO:0000313" key="7">
    <source>
        <dbReference type="Proteomes" id="UP000020681"/>
    </source>
</evidence>
<name>A0ABN0R502_MYCUL</name>
<dbReference type="InterPro" id="IPR050109">
    <property type="entry name" value="HTH-type_TetR-like_transc_reg"/>
</dbReference>
<evidence type="ECO:0000259" key="5">
    <source>
        <dbReference type="PROSITE" id="PS50977"/>
    </source>
</evidence>
<reference evidence="6 7" key="1">
    <citation type="submission" date="2014-01" db="EMBL/GenBank/DDBJ databases">
        <authorList>
            <person name="Dobos K."/>
            <person name="Lenaerts A."/>
            <person name="Ordway D."/>
            <person name="DeGroote M.A."/>
            <person name="Parker T."/>
            <person name="Sizemore C."/>
            <person name="Tallon L.J."/>
            <person name="Sadzewicz L.K."/>
            <person name="Sengamalay N."/>
            <person name="Fraser C.M."/>
            <person name="Hine E."/>
            <person name="Shefchek K.A."/>
            <person name="Das S.P."/>
            <person name="Tettelin H."/>
        </authorList>
    </citation>
    <scope>NUCLEOTIDE SEQUENCE [LARGE SCALE GENOMIC DNA]</scope>
    <source>
        <strain evidence="6 7">Harvey</strain>
    </source>
</reference>
<dbReference type="Pfam" id="PF13305">
    <property type="entry name" value="TetR_C_33"/>
    <property type="match status" value="1"/>
</dbReference>
<evidence type="ECO:0000313" key="6">
    <source>
        <dbReference type="EMBL" id="EUA92239.1"/>
    </source>
</evidence>
<accession>A0ABN0R502</accession>
<dbReference type="SUPFAM" id="SSF46689">
    <property type="entry name" value="Homeodomain-like"/>
    <property type="match status" value="1"/>
</dbReference>
<keyword evidence="2 4" id="KW-0238">DNA-binding</keyword>
<organism evidence="6 7">
    <name type="scientific">Mycobacterium ulcerans str. Harvey</name>
    <dbReference type="NCBI Taxonomy" id="1299332"/>
    <lineage>
        <taxon>Bacteria</taxon>
        <taxon>Bacillati</taxon>
        <taxon>Actinomycetota</taxon>
        <taxon>Actinomycetes</taxon>
        <taxon>Mycobacteriales</taxon>
        <taxon>Mycobacteriaceae</taxon>
        <taxon>Mycobacterium</taxon>
        <taxon>Mycobacterium ulcerans group</taxon>
    </lineage>
</organism>
<evidence type="ECO:0000256" key="2">
    <source>
        <dbReference type="ARBA" id="ARBA00023125"/>
    </source>
</evidence>
<evidence type="ECO:0000256" key="3">
    <source>
        <dbReference type="ARBA" id="ARBA00023163"/>
    </source>
</evidence>
<protein>
    <submittedName>
        <fullName evidence="6">Bacterial regulatory s, tetR family protein</fullName>
    </submittedName>
</protein>
<dbReference type="InterPro" id="IPR036271">
    <property type="entry name" value="Tet_transcr_reg_TetR-rel_C_sf"/>
</dbReference>
<feature type="DNA-binding region" description="H-T-H motif" evidence="4">
    <location>
        <begin position="55"/>
        <end position="74"/>
    </location>
</feature>
<dbReference type="InterPro" id="IPR001647">
    <property type="entry name" value="HTH_TetR"/>
</dbReference>
<dbReference type="EMBL" id="JAOL01000079">
    <property type="protein sequence ID" value="EUA92239.1"/>
    <property type="molecule type" value="Genomic_DNA"/>
</dbReference>
<evidence type="ECO:0000256" key="1">
    <source>
        <dbReference type="ARBA" id="ARBA00023015"/>
    </source>
</evidence>
<dbReference type="Gene3D" id="1.10.10.60">
    <property type="entry name" value="Homeodomain-like"/>
    <property type="match status" value="1"/>
</dbReference>